<evidence type="ECO:0000313" key="3">
    <source>
        <dbReference type="Proteomes" id="UP000005808"/>
    </source>
</evidence>
<organism evidence="2 3">
    <name type="scientific">Cupriavidus basilensis OR16</name>
    <dbReference type="NCBI Taxonomy" id="1127483"/>
    <lineage>
        <taxon>Bacteria</taxon>
        <taxon>Pseudomonadati</taxon>
        <taxon>Pseudomonadota</taxon>
        <taxon>Betaproteobacteria</taxon>
        <taxon>Burkholderiales</taxon>
        <taxon>Burkholderiaceae</taxon>
        <taxon>Cupriavidus</taxon>
    </lineage>
</organism>
<comment type="caution">
    <text evidence="2">The sequence shown here is derived from an EMBL/GenBank/DDBJ whole genome shotgun (WGS) entry which is preliminary data.</text>
</comment>
<dbReference type="CDD" id="cd14262">
    <property type="entry name" value="VirB5_like"/>
    <property type="match status" value="1"/>
</dbReference>
<dbReference type="Gene3D" id="1.20.58.430">
    <property type="entry name" value="Type IV secretion system, VirB5-domain"/>
    <property type="match status" value="1"/>
</dbReference>
<keyword evidence="1" id="KW-0175">Coiled coil</keyword>
<feature type="coiled-coil region" evidence="1">
    <location>
        <begin position="95"/>
        <end position="122"/>
    </location>
</feature>
<evidence type="ECO:0000256" key="1">
    <source>
        <dbReference type="SAM" id="Coils"/>
    </source>
</evidence>
<dbReference type="InterPro" id="IPR014158">
    <property type="entry name" value="T4SS_VirB5"/>
</dbReference>
<name>H1RZU7_9BURK</name>
<proteinExistence type="predicted"/>
<dbReference type="PATRIC" id="fig|1127483.3.peg.851"/>
<gene>
    <name evidence="2" type="ORF">OR16_04267</name>
</gene>
<sequence length="282" mass="29782">MTMKKNIAEHAIDALSATFAVHAQPLHSEGEKGLAQHTTILASSAGDGPTVLAVQIAERSQVLKKAIVALVVFASLSAAVPASASGIPTFDGATVAALAAQFQQLQQQYETLKNQYAAVTGSYGRGASGMAESVAAASVVPGSWQDVVAKQASGAYGTKQGAYEKLIKTMPQELFQDPKSQSATTYKMSSDAVRAAMAGGDTLYAEVQTHLKNLSTLAQQVDTTANIKDAQDLQNRIATENGLMQSAIAKLNVMNMNLQANMVNQMNQATSANEQFFRRQGR</sequence>
<accession>H1RZU7</accession>
<evidence type="ECO:0000313" key="2">
    <source>
        <dbReference type="EMBL" id="EHP44163.1"/>
    </source>
</evidence>
<dbReference type="RefSeq" id="WP_006156659.1">
    <property type="nucleotide sequence ID" value="NZ_AHJE01000012.1"/>
</dbReference>
<dbReference type="Proteomes" id="UP000005808">
    <property type="component" value="Unassembled WGS sequence"/>
</dbReference>
<dbReference type="InterPro" id="IPR023220">
    <property type="entry name" value="T4SS_VirB5-domain"/>
</dbReference>
<dbReference type="SUPFAM" id="SSF101082">
    <property type="entry name" value="Typo IV secretion system protein TraC"/>
    <property type="match status" value="1"/>
</dbReference>
<protein>
    <submittedName>
        <fullName evidence="2">VirB5 protein</fullName>
    </submittedName>
</protein>
<reference evidence="2 3" key="1">
    <citation type="journal article" date="2012" name="J. Bacteriol.">
        <title>De Novo Genome Project of Cupriavidus basilensis OR16.</title>
        <authorList>
            <person name="Cserhati M."/>
            <person name="Kriszt B."/>
            <person name="Szoboszlay S."/>
            <person name="Toth A."/>
            <person name="Szabo I."/>
            <person name="Tancsics A."/>
            <person name="Nagy I."/>
            <person name="Horvath B."/>
            <person name="Nagy I."/>
            <person name="Kukolya J."/>
        </authorList>
    </citation>
    <scope>NUCLEOTIDE SEQUENCE [LARGE SCALE GENOMIC DNA]</scope>
    <source>
        <strain evidence="2 3">OR16</strain>
    </source>
</reference>
<dbReference type="EMBL" id="AHJE01000012">
    <property type="protein sequence ID" value="EHP44163.1"/>
    <property type="molecule type" value="Genomic_DNA"/>
</dbReference>
<dbReference type="Pfam" id="PF07996">
    <property type="entry name" value="T4SS"/>
    <property type="match status" value="1"/>
</dbReference>
<dbReference type="AlphaFoldDB" id="H1RZU7"/>